<comment type="subcellular location">
    <subcellularLocation>
        <location evidence="1">Cytoplasm</location>
    </subcellularLocation>
</comment>
<dbReference type="Gene3D" id="3.30.230.10">
    <property type="match status" value="1"/>
</dbReference>
<evidence type="ECO:0000256" key="6">
    <source>
        <dbReference type="ARBA" id="ARBA00022679"/>
    </source>
</evidence>
<evidence type="ECO:0000313" key="15">
    <source>
        <dbReference type="EMBL" id="MEQ2466082.1"/>
    </source>
</evidence>
<keyword evidence="11" id="KW-0443">Lipid metabolism</keyword>
<dbReference type="NCBIfam" id="TIGR00549">
    <property type="entry name" value="mevalon_kin"/>
    <property type="match status" value="1"/>
</dbReference>
<organism evidence="15 16">
    <name type="scientific">Niallia hominis</name>
    <dbReference type="NCBI Taxonomy" id="3133173"/>
    <lineage>
        <taxon>Bacteria</taxon>
        <taxon>Bacillati</taxon>
        <taxon>Bacillota</taxon>
        <taxon>Bacilli</taxon>
        <taxon>Bacillales</taxon>
        <taxon>Bacillaceae</taxon>
        <taxon>Niallia</taxon>
    </lineage>
</organism>
<evidence type="ECO:0000256" key="2">
    <source>
        <dbReference type="ARBA" id="ARBA00006495"/>
    </source>
</evidence>
<evidence type="ECO:0000259" key="14">
    <source>
        <dbReference type="Pfam" id="PF08544"/>
    </source>
</evidence>
<proteinExistence type="inferred from homology"/>
<keyword evidence="10" id="KW-0460">Magnesium</keyword>
<name>A0ABV1F160_9BACI</name>
<accession>A0ABV1F160</accession>
<evidence type="ECO:0000313" key="16">
    <source>
        <dbReference type="Proteomes" id="UP001465426"/>
    </source>
</evidence>
<dbReference type="EMBL" id="JBBMFN010000021">
    <property type="protein sequence ID" value="MEQ2466082.1"/>
    <property type="molecule type" value="Genomic_DNA"/>
</dbReference>
<dbReference type="Pfam" id="PF00288">
    <property type="entry name" value="GHMP_kinases_N"/>
    <property type="match status" value="1"/>
</dbReference>
<keyword evidence="7" id="KW-0547">Nucleotide-binding</keyword>
<dbReference type="InterPro" id="IPR013750">
    <property type="entry name" value="GHMP_kinase_C_dom"/>
</dbReference>
<protein>
    <recommendedName>
        <fullName evidence="3">mevalonate kinase</fullName>
        <ecNumber evidence="3">2.7.1.36</ecNumber>
    </recommendedName>
</protein>
<keyword evidence="16" id="KW-1185">Reference proteome</keyword>
<dbReference type="EC" id="2.7.1.36" evidence="3"/>
<evidence type="ECO:0000256" key="3">
    <source>
        <dbReference type="ARBA" id="ARBA00012103"/>
    </source>
</evidence>
<dbReference type="SUPFAM" id="SSF55060">
    <property type="entry name" value="GHMP Kinase, C-terminal domain"/>
    <property type="match status" value="1"/>
</dbReference>
<evidence type="ECO:0000256" key="5">
    <source>
        <dbReference type="ARBA" id="ARBA00022516"/>
    </source>
</evidence>
<dbReference type="InterPro" id="IPR006205">
    <property type="entry name" value="Mev_gal_kin"/>
</dbReference>
<feature type="domain" description="GHMP kinase N-terminal" evidence="13">
    <location>
        <begin position="84"/>
        <end position="162"/>
    </location>
</feature>
<gene>
    <name evidence="15" type="primary">mvk</name>
    <name evidence="15" type="ORF">WMO63_10440</name>
</gene>
<dbReference type="Pfam" id="PF08544">
    <property type="entry name" value="GHMP_kinases_C"/>
    <property type="match status" value="1"/>
</dbReference>
<comment type="similarity">
    <text evidence="2">Belongs to the GHMP kinase family. Mevalonate kinase subfamily.</text>
</comment>
<dbReference type="PROSITE" id="PS00627">
    <property type="entry name" value="GHMP_KINASES_ATP"/>
    <property type="match status" value="1"/>
</dbReference>
<reference evidence="15 16" key="1">
    <citation type="submission" date="2024-03" db="EMBL/GenBank/DDBJ databases">
        <title>Human intestinal bacterial collection.</title>
        <authorList>
            <person name="Pauvert C."/>
            <person name="Hitch T.C.A."/>
            <person name="Clavel T."/>
        </authorList>
    </citation>
    <scope>NUCLEOTIDE SEQUENCE [LARGE SCALE GENOMIC DNA]</scope>
    <source>
        <strain evidence="15 16">CLA-SR-H024</strain>
    </source>
</reference>
<feature type="domain" description="GHMP kinase C-terminal" evidence="14">
    <location>
        <begin position="234"/>
        <end position="309"/>
    </location>
</feature>
<keyword evidence="5" id="KW-0444">Lipid biosynthesis</keyword>
<dbReference type="PRINTS" id="PR00959">
    <property type="entry name" value="MEVGALKINASE"/>
</dbReference>
<dbReference type="Proteomes" id="UP001465426">
    <property type="component" value="Unassembled WGS sequence"/>
</dbReference>
<evidence type="ECO:0000256" key="12">
    <source>
        <dbReference type="ARBA" id="ARBA00029438"/>
    </source>
</evidence>
<evidence type="ECO:0000256" key="7">
    <source>
        <dbReference type="ARBA" id="ARBA00022741"/>
    </source>
</evidence>
<dbReference type="Gene3D" id="3.30.70.890">
    <property type="entry name" value="GHMP kinase, C-terminal domain"/>
    <property type="match status" value="1"/>
</dbReference>
<keyword evidence="8 15" id="KW-0418">Kinase</keyword>
<keyword evidence="4" id="KW-0963">Cytoplasm</keyword>
<keyword evidence="9" id="KW-0067">ATP-binding</keyword>
<comment type="caution">
    <text evidence="15">The sequence shown here is derived from an EMBL/GenBank/DDBJ whole genome shotgun (WGS) entry which is preliminary data.</text>
</comment>
<evidence type="ECO:0000259" key="13">
    <source>
        <dbReference type="Pfam" id="PF00288"/>
    </source>
</evidence>
<evidence type="ECO:0000256" key="11">
    <source>
        <dbReference type="ARBA" id="ARBA00023098"/>
    </source>
</evidence>
<sequence>MKVGISMLETPQKVAVGRAHSKLILIGEHSVVYGQPAIAFPFKQIEVKVTVKTIGGNTIQIESPFYQGPIEQIPEKMEGIGDCVIQTLKVLEKRSSGLHIRIASSIPIGRGLGSSAAIAIALVRGLFAFFNQSLKDSQLMALVERAEKFAHGTPSGIDMMAASSANPIWFQKQQEVEMVKIGAPFHLVVADSGRIGDTYSAVKSIRDKYERKPKQIEESITLLGKLTEDVRLGLAVGDYQKVGDKLNQAHQQLSLLGVSDLGLDGLVEAARTAGAVGAKLTGGGRGGCILALVENETIGKKVADALVQAGATQTWQYTIAKC</sequence>
<dbReference type="InterPro" id="IPR014721">
    <property type="entry name" value="Ribsml_uS5_D2-typ_fold_subgr"/>
</dbReference>
<evidence type="ECO:0000256" key="8">
    <source>
        <dbReference type="ARBA" id="ARBA00022777"/>
    </source>
</evidence>
<dbReference type="PANTHER" id="PTHR43290">
    <property type="entry name" value="MEVALONATE KINASE"/>
    <property type="match status" value="1"/>
</dbReference>
<evidence type="ECO:0000256" key="9">
    <source>
        <dbReference type="ARBA" id="ARBA00022840"/>
    </source>
</evidence>
<keyword evidence="6 15" id="KW-0808">Transferase</keyword>
<dbReference type="InterPro" id="IPR020568">
    <property type="entry name" value="Ribosomal_Su5_D2-typ_SF"/>
</dbReference>
<dbReference type="SUPFAM" id="SSF54211">
    <property type="entry name" value="Ribosomal protein S5 domain 2-like"/>
    <property type="match status" value="1"/>
</dbReference>
<evidence type="ECO:0000256" key="4">
    <source>
        <dbReference type="ARBA" id="ARBA00022490"/>
    </source>
</evidence>
<dbReference type="InterPro" id="IPR006204">
    <property type="entry name" value="GHMP_kinase_N_dom"/>
</dbReference>
<comment type="pathway">
    <text evidence="12">Isoprenoid biosynthesis; isopentenyl diphosphate biosynthesis via mevalonate pathway; isopentenyl diphosphate from (R)-mevalonate: step 1/3.</text>
</comment>
<dbReference type="PANTHER" id="PTHR43290:SF2">
    <property type="entry name" value="MEVALONATE KINASE"/>
    <property type="match status" value="1"/>
</dbReference>
<dbReference type="InterPro" id="IPR036554">
    <property type="entry name" value="GHMP_kinase_C_sf"/>
</dbReference>
<evidence type="ECO:0000256" key="1">
    <source>
        <dbReference type="ARBA" id="ARBA00004496"/>
    </source>
</evidence>
<dbReference type="InterPro" id="IPR006203">
    <property type="entry name" value="GHMP_knse_ATP-bd_CS"/>
</dbReference>
<dbReference type="GO" id="GO:0004496">
    <property type="term" value="F:mevalonate kinase activity"/>
    <property type="evidence" value="ECO:0007669"/>
    <property type="project" value="UniProtKB-EC"/>
</dbReference>
<evidence type="ECO:0000256" key="10">
    <source>
        <dbReference type="ARBA" id="ARBA00022842"/>
    </source>
</evidence>